<dbReference type="EMBL" id="SSOC01000008">
    <property type="protein sequence ID" value="THF61883.1"/>
    <property type="molecule type" value="Genomic_DNA"/>
</dbReference>
<comment type="caution">
    <text evidence="1">The sequence shown here is derived from an EMBL/GenBank/DDBJ whole genome shotgun (WGS) entry which is preliminary data.</text>
</comment>
<dbReference type="Proteomes" id="UP000308430">
    <property type="component" value="Unassembled WGS sequence"/>
</dbReference>
<dbReference type="AlphaFoldDB" id="A0A4S4AQC6"/>
<gene>
    <name evidence="1" type="ORF">E6C76_19695</name>
</gene>
<evidence type="ECO:0000313" key="2">
    <source>
        <dbReference type="Proteomes" id="UP000308430"/>
    </source>
</evidence>
<accession>A0A4S4AQC6</accession>
<reference evidence="1 2" key="1">
    <citation type="submission" date="2019-04" db="EMBL/GenBank/DDBJ databases">
        <title>Azoarcus nasutitermitis sp. nov. isolated from termite nest.</title>
        <authorList>
            <person name="Lin S.-Y."/>
            <person name="Hameed A."/>
            <person name="Hsu Y.-H."/>
            <person name="Young C.-C."/>
        </authorList>
    </citation>
    <scope>NUCLEOTIDE SEQUENCE [LARGE SCALE GENOMIC DNA]</scope>
    <source>
        <strain evidence="1 2">CC-YHH838</strain>
    </source>
</reference>
<organism evidence="1 2">
    <name type="scientific">Pseudothauera nasutitermitis</name>
    <dbReference type="NCBI Taxonomy" id="2565930"/>
    <lineage>
        <taxon>Bacteria</taxon>
        <taxon>Pseudomonadati</taxon>
        <taxon>Pseudomonadota</taxon>
        <taxon>Betaproteobacteria</taxon>
        <taxon>Rhodocyclales</taxon>
        <taxon>Zoogloeaceae</taxon>
        <taxon>Pseudothauera</taxon>
    </lineage>
</organism>
<dbReference type="Pfam" id="PF10084">
    <property type="entry name" value="DUF2322"/>
    <property type="match status" value="1"/>
</dbReference>
<dbReference type="RefSeq" id="WP_136349968.1">
    <property type="nucleotide sequence ID" value="NZ_SSOC01000008.1"/>
</dbReference>
<dbReference type="PIRSF" id="PIRSF019302">
    <property type="entry name" value="UCP019302"/>
    <property type="match status" value="1"/>
</dbReference>
<evidence type="ECO:0000313" key="1">
    <source>
        <dbReference type="EMBL" id="THF61883.1"/>
    </source>
</evidence>
<name>A0A4S4AQC6_9RHOO</name>
<sequence>MAFADNLKQLPGISHLSALELLDAQGVLVATIENKPGQAGSLAVYNHLAQLYGAIGPDAAARGLEIYAEHSEDARANPGKHPNIDRLIGLIERGESLRVKQVFAV</sequence>
<dbReference type="InterPro" id="IPR016755">
    <property type="entry name" value="UCP019302"/>
</dbReference>
<dbReference type="OrthoDB" id="7596112at2"/>
<keyword evidence="2" id="KW-1185">Reference proteome</keyword>
<proteinExistence type="predicted"/>
<protein>
    <submittedName>
        <fullName evidence="1">DUF2322 family protein</fullName>
    </submittedName>
</protein>